<evidence type="ECO:0000256" key="7">
    <source>
        <dbReference type="ARBA" id="ARBA00023118"/>
    </source>
</evidence>
<dbReference type="CDD" id="cd09725">
    <property type="entry name" value="Cas2_I_II_III"/>
    <property type="match status" value="1"/>
</dbReference>
<dbReference type="EMBL" id="MZGS01000006">
    <property type="protein sequence ID" value="PWB88368.1"/>
    <property type="molecule type" value="Genomic_DNA"/>
</dbReference>
<name>A0A315XR46_9EURY</name>
<keyword evidence="5 8" id="KW-0378">Hydrolase</keyword>
<dbReference type="SUPFAM" id="SSF143430">
    <property type="entry name" value="TTP0101/SSO1404-like"/>
    <property type="match status" value="1"/>
</dbReference>
<dbReference type="RefSeq" id="WP_116591094.1">
    <property type="nucleotide sequence ID" value="NZ_MZGS01000006.1"/>
</dbReference>
<comment type="caution">
    <text evidence="9">The sequence shown here is derived from an EMBL/GenBank/DDBJ whole genome shotgun (WGS) entry which is preliminary data.</text>
</comment>
<dbReference type="OrthoDB" id="75992at2157"/>
<evidence type="ECO:0000256" key="2">
    <source>
        <dbReference type="ARBA" id="ARBA00022722"/>
    </source>
</evidence>
<keyword evidence="4 8" id="KW-0255">Endonuclease</keyword>
<dbReference type="PANTHER" id="PTHR34405">
    <property type="entry name" value="CRISPR-ASSOCIATED ENDORIBONUCLEASE CAS2"/>
    <property type="match status" value="1"/>
</dbReference>
<comment type="subunit">
    <text evidence="8">Homodimer, forms a heterotetramer with a Cas1 homodimer.</text>
</comment>
<dbReference type="InterPro" id="IPR019199">
    <property type="entry name" value="Virulence_VapD/CRISPR_Cas2"/>
</dbReference>
<dbReference type="Pfam" id="PF09827">
    <property type="entry name" value="CRISPR_Cas2"/>
    <property type="match status" value="1"/>
</dbReference>
<keyword evidence="6 8" id="KW-0460">Magnesium</keyword>
<dbReference type="GO" id="GO:0016787">
    <property type="term" value="F:hydrolase activity"/>
    <property type="evidence" value="ECO:0007669"/>
    <property type="project" value="UniProtKB-KW"/>
</dbReference>
<evidence type="ECO:0000256" key="5">
    <source>
        <dbReference type="ARBA" id="ARBA00022801"/>
    </source>
</evidence>
<comment type="cofactor">
    <cofactor evidence="1 8">
        <name>Mg(2+)</name>
        <dbReference type="ChEBI" id="CHEBI:18420"/>
    </cofactor>
</comment>
<evidence type="ECO:0000256" key="6">
    <source>
        <dbReference type="ARBA" id="ARBA00022842"/>
    </source>
</evidence>
<evidence type="ECO:0000313" key="10">
    <source>
        <dbReference type="Proteomes" id="UP000251717"/>
    </source>
</evidence>
<dbReference type="Gene3D" id="3.30.70.240">
    <property type="match status" value="1"/>
</dbReference>
<evidence type="ECO:0000313" key="9">
    <source>
        <dbReference type="EMBL" id="PWB88368.1"/>
    </source>
</evidence>
<evidence type="ECO:0000256" key="3">
    <source>
        <dbReference type="ARBA" id="ARBA00022723"/>
    </source>
</evidence>
<organism evidence="9 10">
    <name type="scientific">Methanobrevibacter thaueri</name>
    <dbReference type="NCBI Taxonomy" id="190975"/>
    <lineage>
        <taxon>Archaea</taxon>
        <taxon>Methanobacteriati</taxon>
        <taxon>Methanobacteriota</taxon>
        <taxon>Methanomada group</taxon>
        <taxon>Methanobacteria</taxon>
        <taxon>Methanobacteriales</taxon>
        <taxon>Methanobacteriaceae</taxon>
        <taxon>Methanobrevibacter</taxon>
    </lineage>
</organism>
<dbReference type="GO" id="GO:0004521">
    <property type="term" value="F:RNA endonuclease activity"/>
    <property type="evidence" value="ECO:0007669"/>
    <property type="project" value="InterPro"/>
</dbReference>
<evidence type="ECO:0000256" key="8">
    <source>
        <dbReference type="HAMAP-Rule" id="MF_01471"/>
    </source>
</evidence>
<dbReference type="AlphaFoldDB" id="A0A315XR46"/>
<comment type="similarity">
    <text evidence="8">Belongs to the CRISPR-associated endoribonuclease Cas2 protein family.</text>
</comment>
<keyword evidence="7 8" id="KW-0051">Antiviral defense</keyword>
<dbReference type="HAMAP" id="MF_01471">
    <property type="entry name" value="Cas2"/>
    <property type="match status" value="1"/>
</dbReference>
<evidence type="ECO:0000256" key="1">
    <source>
        <dbReference type="ARBA" id="ARBA00001946"/>
    </source>
</evidence>
<gene>
    <name evidence="9" type="primary">cas2_2</name>
    <name evidence="8" type="synonym">cas2</name>
    <name evidence="9" type="ORF">MBBTH_00990</name>
</gene>
<accession>A0A315XR46</accession>
<dbReference type="Proteomes" id="UP000251717">
    <property type="component" value="Unassembled WGS sequence"/>
</dbReference>
<keyword evidence="2 8" id="KW-0540">Nuclease</keyword>
<evidence type="ECO:0000256" key="4">
    <source>
        <dbReference type="ARBA" id="ARBA00022759"/>
    </source>
</evidence>
<dbReference type="GO" id="GO:0046872">
    <property type="term" value="F:metal ion binding"/>
    <property type="evidence" value="ECO:0007669"/>
    <property type="project" value="UniProtKB-UniRule"/>
</dbReference>
<proteinExistence type="inferred from homology"/>
<dbReference type="PANTHER" id="PTHR34405:SF3">
    <property type="entry name" value="CRISPR-ASSOCIATED ENDORIBONUCLEASE CAS2 3"/>
    <property type="match status" value="1"/>
</dbReference>
<dbReference type="GO" id="GO:0043571">
    <property type="term" value="P:maintenance of CRISPR repeat elements"/>
    <property type="evidence" value="ECO:0007669"/>
    <property type="project" value="UniProtKB-UniRule"/>
</dbReference>
<protein>
    <recommendedName>
        <fullName evidence="8">CRISPR-associated endoribonuclease Cas2</fullName>
        <ecNumber evidence="8">3.1.-.-</ecNumber>
    </recommendedName>
</protein>
<dbReference type="EC" id="3.1.-.-" evidence="8"/>
<keyword evidence="3 8" id="KW-0479">Metal-binding</keyword>
<dbReference type="InterPro" id="IPR021127">
    <property type="entry name" value="CRISPR_associated_Cas2"/>
</dbReference>
<keyword evidence="10" id="KW-1185">Reference proteome</keyword>
<sequence length="93" mass="10688">MLTLVVYDISDTASRSNLIKRLQYYGLKRIQKSVFIGYLELNERLDLAEEIEVYLSNETDSIIIFPMCGSCKESILISGDADIPQDDLTYRFL</sequence>
<reference evidence="9 10" key="1">
    <citation type="submission" date="2017-03" db="EMBL/GenBank/DDBJ databases">
        <title>Genome sequence of Methanobrevibacter thaueri.</title>
        <authorList>
            <person name="Poehlein A."/>
            <person name="Seedorf H."/>
            <person name="Daniel R."/>
        </authorList>
    </citation>
    <scope>NUCLEOTIDE SEQUENCE [LARGE SCALE GENOMIC DNA]</scope>
    <source>
        <strain evidence="9 10">DSM 11995</strain>
    </source>
</reference>
<feature type="binding site" evidence="8">
    <location>
        <position position="8"/>
    </location>
    <ligand>
        <name>Mg(2+)</name>
        <dbReference type="ChEBI" id="CHEBI:18420"/>
        <note>catalytic</note>
    </ligand>
</feature>
<comment type="function">
    <text evidence="8">CRISPR (clustered regularly interspaced short palindromic repeat), is an adaptive immune system that provides protection against mobile genetic elements (viruses, transposable elements and conjugative plasmids). CRISPR clusters contain sequences complementary to antecedent mobile elements and target invading nucleic acids. CRISPR clusters are transcribed and processed into CRISPR RNA (crRNA). Functions as a ssRNA-specific endoribonuclease. Involved in the integration of spacer DNA into the CRISPR cassette.</text>
</comment>
<dbReference type="NCBIfam" id="TIGR01573">
    <property type="entry name" value="cas2"/>
    <property type="match status" value="1"/>
</dbReference>
<dbReference type="GO" id="GO:0051607">
    <property type="term" value="P:defense response to virus"/>
    <property type="evidence" value="ECO:0007669"/>
    <property type="project" value="UniProtKB-UniRule"/>
</dbReference>